<dbReference type="Gene3D" id="1.20.5.4130">
    <property type="match status" value="1"/>
</dbReference>
<dbReference type="PANTHER" id="PTHR23155:SF1232">
    <property type="entry name" value="OS09G0270700 PROTEIN"/>
    <property type="match status" value="1"/>
</dbReference>
<dbReference type="InterPro" id="IPR058922">
    <property type="entry name" value="WHD_DRP"/>
</dbReference>
<dbReference type="FunFam" id="1.10.10.10:FF:000322">
    <property type="entry name" value="Probable disease resistance protein At1g63360"/>
    <property type="match status" value="1"/>
</dbReference>
<dbReference type="Gene3D" id="1.10.10.10">
    <property type="entry name" value="Winged helix-like DNA-binding domain superfamily/Winged helix DNA-binding domain"/>
    <property type="match status" value="1"/>
</dbReference>
<dbReference type="SUPFAM" id="SSF52540">
    <property type="entry name" value="P-loop containing nucleoside triphosphate hydrolases"/>
    <property type="match status" value="1"/>
</dbReference>
<dbReference type="InterPro" id="IPR042197">
    <property type="entry name" value="Apaf_helical"/>
</dbReference>
<dbReference type="SUPFAM" id="SSF52058">
    <property type="entry name" value="L domain-like"/>
    <property type="match status" value="1"/>
</dbReference>
<evidence type="ECO:0000256" key="1">
    <source>
        <dbReference type="ARBA" id="ARBA00008894"/>
    </source>
</evidence>
<dbReference type="InterPro" id="IPR032675">
    <property type="entry name" value="LRR_dom_sf"/>
</dbReference>
<evidence type="ECO:0000256" key="4">
    <source>
        <dbReference type="ARBA" id="ARBA00022741"/>
    </source>
</evidence>
<evidence type="ECO:0000259" key="6">
    <source>
        <dbReference type="Pfam" id="PF00931"/>
    </source>
</evidence>
<evidence type="ECO:0000313" key="11">
    <source>
        <dbReference type="Proteomes" id="UP000317650"/>
    </source>
</evidence>
<dbReference type="Proteomes" id="UP000317650">
    <property type="component" value="Chromosome 9"/>
</dbReference>
<comment type="caution">
    <text evidence="10">The sequence shown here is derived from an EMBL/GenBank/DDBJ whole genome shotgun (WGS) entry which is preliminary data.</text>
</comment>
<dbReference type="InterPro" id="IPR055414">
    <property type="entry name" value="LRR_R13L4/SHOC2-like"/>
</dbReference>
<evidence type="ECO:0000259" key="9">
    <source>
        <dbReference type="Pfam" id="PF23598"/>
    </source>
</evidence>
<dbReference type="Pfam" id="PF18052">
    <property type="entry name" value="Rx_N"/>
    <property type="match status" value="1"/>
</dbReference>
<evidence type="ECO:0008006" key="12">
    <source>
        <dbReference type="Google" id="ProtNLM"/>
    </source>
</evidence>
<evidence type="ECO:0000256" key="5">
    <source>
        <dbReference type="ARBA" id="ARBA00022821"/>
    </source>
</evidence>
<dbReference type="Pfam" id="PF23559">
    <property type="entry name" value="WHD_DRP"/>
    <property type="match status" value="1"/>
</dbReference>
<feature type="domain" description="Disease resistance R13L4/SHOC-2-like LRR" evidence="9">
    <location>
        <begin position="567"/>
        <end position="670"/>
    </location>
</feature>
<dbReference type="GO" id="GO:0002758">
    <property type="term" value="P:innate immune response-activating signaling pathway"/>
    <property type="evidence" value="ECO:0007669"/>
    <property type="project" value="UniProtKB-ARBA"/>
</dbReference>
<dbReference type="AlphaFoldDB" id="A0A4V4H3H3"/>
<dbReference type="EMBL" id="PYDT01000010">
    <property type="protein sequence ID" value="THU48256.1"/>
    <property type="molecule type" value="Genomic_DNA"/>
</dbReference>
<evidence type="ECO:0000256" key="2">
    <source>
        <dbReference type="ARBA" id="ARBA00022614"/>
    </source>
</evidence>
<accession>A0A4V4H3H3</accession>
<feature type="domain" description="Disease resistance R13L4/SHOC-2-like LRR" evidence="9">
    <location>
        <begin position="712"/>
        <end position="919"/>
    </location>
</feature>
<feature type="domain" description="Disease resistance N-terminal" evidence="7">
    <location>
        <begin position="34"/>
        <end position="100"/>
    </location>
</feature>
<dbReference type="GO" id="GO:0009626">
    <property type="term" value="P:plant-type hypersensitive response"/>
    <property type="evidence" value="ECO:0007669"/>
    <property type="project" value="UniProtKB-ARBA"/>
</dbReference>
<keyword evidence="3" id="KW-0677">Repeat</keyword>
<name>A0A4V4H3H3_MUSBA</name>
<keyword evidence="4" id="KW-0547">Nucleotide-binding</keyword>
<dbReference type="STRING" id="52838.A0A4V4H3H3"/>
<evidence type="ECO:0000256" key="3">
    <source>
        <dbReference type="ARBA" id="ARBA00022737"/>
    </source>
</evidence>
<keyword evidence="11" id="KW-1185">Reference proteome</keyword>
<dbReference type="InterPro" id="IPR041118">
    <property type="entry name" value="Rx_N"/>
</dbReference>
<feature type="domain" description="NB-ARC" evidence="6">
    <location>
        <begin position="186"/>
        <end position="354"/>
    </location>
</feature>
<keyword evidence="5" id="KW-0611">Plant defense</keyword>
<dbReference type="Gene3D" id="3.40.50.300">
    <property type="entry name" value="P-loop containing nucleotide triphosphate hydrolases"/>
    <property type="match status" value="1"/>
</dbReference>
<evidence type="ECO:0000259" key="7">
    <source>
        <dbReference type="Pfam" id="PF18052"/>
    </source>
</evidence>
<dbReference type="FunFam" id="3.40.50.300:FF:001091">
    <property type="entry name" value="Probable disease resistance protein At1g61300"/>
    <property type="match status" value="1"/>
</dbReference>
<dbReference type="InterPro" id="IPR027417">
    <property type="entry name" value="P-loop_NTPase"/>
</dbReference>
<dbReference type="PRINTS" id="PR00364">
    <property type="entry name" value="DISEASERSIST"/>
</dbReference>
<dbReference type="Pfam" id="PF23598">
    <property type="entry name" value="LRR_14"/>
    <property type="match status" value="2"/>
</dbReference>
<sequence>MDPLTFAVLSNYLASLCKDLTSAAFQGAITAINKSQGSSSMDIVHEFDNLRKELRSIQSFLRDTENSKLDSESLVNWVEEVKDAARDVEAMTEQIVYYAHALVWNKSWGSKASAYIGSHLPKLKEEFETNIPQRRDRYLRRSLVRREEQSCSSGRQMRQPHEELPHETMGTDVVGMEQNEATVVPWLLGETDNSQRNMVISICGMGGLGKTCLVWRVYNNQHVKRHFDCSAWVSISKTYNAEELLRSIIRQIIDKRNLQATPDELDRSSRAALLGLLDQCLHQKRYVIVLDDVWSRNACNEFSYLLQNGKIGSRVIVTTRDHHVAASLSLDSHILNLQPLPESEAWSLFCKKAFWTDPNNSCPRDSEFWARRIVAKCDGLPLAILTLGSLMSSQDRSSLTWKHFYLGISSQLSNNEMLVTMSRSLMLGYDDLPYHLKQCYLYCGSVFPESRVIKKNWLLGLWVAEGLVEDKRGMTSEEVAEGYFDELILRSMLQVARKDESGKVKACRMHILMREVSLCVSKAHKLCAVLDEQGVTVDEAKARRISVQSIEKVPAVRHEEKTPLSRLRSLLFFVDDQASAASFLTMSPNLMLLKVLELRNVPIDHVPGEVFDLFNLSYLSLRDTNVEVLPKYVKRLKMLETLDLRGTKVICLPHEVARLKELRHLLMDCVYVLKKVKKGRGIINLVSDQATMKKIDDLLNQKAPRIKADTISWIRDMKGLLTLKTVEADETLIAEIAALVRLRRLGLTNVHAEDGIQLCDSISKMGQLLSLTIDAASDEALMLDSLPSPPPHLRKLVLDGQLWKVPPWFDLLSSLTHLYLLDSQLEATCNPIPHLEKLESLVHLTLLRAYNGARLYFRANTFLRLNSLNIAELKCLSQLDMEKDALPSLSLLHLSRCGDLQGERLHGIDNLPALRHLYLQDMPKSARLSLRGDHRLKASTGWESISKSMSWL</sequence>
<dbReference type="Gene3D" id="1.10.8.430">
    <property type="entry name" value="Helical domain of apoptotic protease-activating factors"/>
    <property type="match status" value="1"/>
</dbReference>
<dbReference type="InterPro" id="IPR002182">
    <property type="entry name" value="NB-ARC"/>
</dbReference>
<evidence type="ECO:0000313" key="10">
    <source>
        <dbReference type="EMBL" id="THU48256.1"/>
    </source>
</evidence>
<evidence type="ECO:0000259" key="8">
    <source>
        <dbReference type="Pfam" id="PF23559"/>
    </source>
</evidence>
<dbReference type="InterPro" id="IPR036388">
    <property type="entry name" value="WH-like_DNA-bd_sf"/>
</dbReference>
<organism evidence="10 11">
    <name type="scientific">Musa balbisiana</name>
    <name type="common">Banana</name>
    <dbReference type="NCBI Taxonomy" id="52838"/>
    <lineage>
        <taxon>Eukaryota</taxon>
        <taxon>Viridiplantae</taxon>
        <taxon>Streptophyta</taxon>
        <taxon>Embryophyta</taxon>
        <taxon>Tracheophyta</taxon>
        <taxon>Spermatophyta</taxon>
        <taxon>Magnoliopsida</taxon>
        <taxon>Liliopsida</taxon>
        <taxon>Zingiberales</taxon>
        <taxon>Musaceae</taxon>
        <taxon>Musa</taxon>
    </lineage>
</organism>
<comment type="similarity">
    <text evidence="1">Belongs to the disease resistance NB-LRR family.</text>
</comment>
<gene>
    <name evidence="10" type="ORF">C4D60_Mb09t24330</name>
</gene>
<proteinExistence type="inferred from homology"/>
<dbReference type="GO" id="GO:0042742">
    <property type="term" value="P:defense response to bacterium"/>
    <property type="evidence" value="ECO:0007669"/>
    <property type="project" value="UniProtKB-ARBA"/>
</dbReference>
<feature type="domain" description="Disease resistance protein winged helix" evidence="8">
    <location>
        <begin position="446"/>
        <end position="515"/>
    </location>
</feature>
<dbReference type="InterPro" id="IPR044974">
    <property type="entry name" value="Disease_R_plants"/>
</dbReference>
<dbReference type="Pfam" id="PF00931">
    <property type="entry name" value="NB-ARC"/>
    <property type="match status" value="1"/>
</dbReference>
<reference evidence="10 11" key="1">
    <citation type="journal article" date="2019" name="Nat. Plants">
        <title>Genome sequencing of Musa balbisiana reveals subgenome evolution and function divergence in polyploid bananas.</title>
        <authorList>
            <person name="Yao X."/>
        </authorList>
    </citation>
    <scope>NUCLEOTIDE SEQUENCE [LARGE SCALE GENOMIC DNA]</scope>
    <source>
        <strain evidence="11">cv. DH-PKW</strain>
        <tissue evidence="10">Leaves</tissue>
    </source>
</reference>
<protein>
    <recommendedName>
        <fullName evidence="12">NB-ARC domain-containing protein</fullName>
    </recommendedName>
</protein>
<dbReference type="PANTHER" id="PTHR23155">
    <property type="entry name" value="DISEASE RESISTANCE PROTEIN RP"/>
    <property type="match status" value="1"/>
</dbReference>
<dbReference type="Gene3D" id="3.80.10.10">
    <property type="entry name" value="Ribonuclease Inhibitor"/>
    <property type="match status" value="1"/>
</dbReference>
<dbReference type="GO" id="GO:0043531">
    <property type="term" value="F:ADP binding"/>
    <property type="evidence" value="ECO:0007669"/>
    <property type="project" value="InterPro"/>
</dbReference>
<keyword evidence="2" id="KW-0433">Leucine-rich repeat</keyword>